<dbReference type="GO" id="GO:0008237">
    <property type="term" value="F:metallopeptidase activity"/>
    <property type="evidence" value="ECO:0007669"/>
    <property type="project" value="InterPro"/>
</dbReference>
<dbReference type="SUPFAM" id="SSF63446">
    <property type="entry name" value="Type I dockerin domain"/>
    <property type="match status" value="1"/>
</dbReference>
<sequence length="690" mass="76958">MKIFIKTTLLLGLFFFINPKLASAQVCTYHAKAEVREDSSAGPLVEINLSQAGKYGVSNDKQYAKDNQIPAGLFGIQLWNKIRKNIDSPDGSKSVHIYHDENYSGASRTAWVKLMGLDLSKYQIIGKYCSGDGCPNNVRQQTADDTITGFQAGCETNLTYGWIVKERTNKCGNSCTYSEIKNGKTVCFVGHCLDGSYNCSLNNNCGFVNGCSNAQQVSCPGHEISPTATPTPTERPTKTPTPSPTRTIPRPSPVPDCYIYHQGSSARTGIVVIAENGFDKQEFLNHVSRQVADLKRTNLKDTGILDHINIYALNPYKHNGPRCNLIRCFDSILIDPPEATKAKQLCSSSAYVLFSRQQDRSYTQMLVNTHAVIFRNDLYDIPNIFPHELGHLVARLDDEYVEHPIPRTPVFFKNCALQGSINEQEICPVWRERYPKSSYPEMGCINGCSAWGFYRSTENSIMNNSFIDNQFNAISLDAWRNVLGIGQARSQSIQESNESSRGLFVTFNITGDSPKIENALGQEKYVPDLDNDESLTKINKGYFIISLKDEQGQILYQQPVWRKGIIITEKEGQESVVIKKVTASLPFFENLKVLTLSTPDGKILNSYNISDFDLMRKIEPGSTTAYSKKPICQDGDVNHDGIVNTLDAVIVLKRAEENKNSYESDLNCDNKLNALDSSIINNLLGNEIQL</sequence>
<dbReference type="AlphaFoldDB" id="A0A1F7GAE9"/>
<dbReference type="PROSITE" id="PS51766">
    <property type="entry name" value="DOCKERIN"/>
    <property type="match status" value="1"/>
</dbReference>
<dbReference type="EMBL" id="MFZF01000023">
    <property type="protein sequence ID" value="OGK15871.1"/>
    <property type="molecule type" value="Genomic_DNA"/>
</dbReference>
<keyword evidence="2" id="KW-0732">Signal</keyword>
<dbReference type="GO" id="GO:0000272">
    <property type="term" value="P:polysaccharide catabolic process"/>
    <property type="evidence" value="ECO:0007669"/>
    <property type="project" value="InterPro"/>
</dbReference>
<dbReference type="Gene3D" id="3.40.390.10">
    <property type="entry name" value="Collagenase (Catalytic Domain)"/>
    <property type="match status" value="1"/>
</dbReference>
<evidence type="ECO:0000256" key="1">
    <source>
        <dbReference type="SAM" id="MobiDB-lite"/>
    </source>
</evidence>
<evidence type="ECO:0000313" key="4">
    <source>
        <dbReference type="EMBL" id="OGK15871.1"/>
    </source>
</evidence>
<feature type="chain" id="PRO_5009529156" description="Dockerin domain-containing protein" evidence="2">
    <location>
        <begin position="25"/>
        <end position="690"/>
    </location>
</feature>
<gene>
    <name evidence="4" type="ORF">A2690_04420</name>
</gene>
<feature type="region of interest" description="Disordered" evidence="1">
    <location>
        <begin position="222"/>
        <end position="248"/>
    </location>
</feature>
<dbReference type="InterPro" id="IPR036439">
    <property type="entry name" value="Dockerin_dom_sf"/>
</dbReference>
<reference evidence="4 5" key="1">
    <citation type="journal article" date="2016" name="Nat. Commun.">
        <title>Thousands of microbial genomes shed light on interconnected biogeochemical processes in an aquifer system.</title>
        <authorList>
            <person name="Anantharaman K."/>
            <person name="Brown C.T."/>
            <person name="Hug L.A."/>
            <person name="Sharon I."/>
            <person name="Castelle C.J."/>
            <person name="Probst A.J."/>
            <person name="Thomas B.C."/>
            <person name="Singh A."/>
            <person name="Wilkins M.J."/>
            <person name="Karaoz U."/>
            <person name="Brodie E.L."/>
            <person name="Williams K.H."/>
            <person name="Hubbard S.S."/>
            <person name="Banfield J.F."/>
        </authorList>
    </citation>
    <scope>NUCLEOTIDE SEQUENCE [LARGE SCALE GENOMIC DNA]</scope>
</reference>
<accession>A0A1F7GAE9</accession>
<dbReference type="Gene3D" id="1.10.1330.10">
    <property type="entry name" value="Dockerin domain"/>
    <property type="match status" value="1"/>
</dbReference>
<evidence type="ECO:0000256" key="2">
    <source>
        <dbReference type="SAM" id="SignalP"/>
    </source>
</evidence>
<feature type="compositionally biased region" description="Low complexity" evidence="1">
    <location>
        <begin position="225"/>
        <end position="248"/>
    </location>
</feature>
<dbReference type="InterPro" id="IPR002105">
    <property type="entry name" value="Dockerin_1_rpt"/>
</dbReference>
<dbReference type="InterPro" id="IPR024079">
    <property type="entry name" value="MetalloPept_cat_dom_sf"/>
</dbReference>
<dbReference type="Proteomes" id="UP000178372">
    <property type="component" value="Unassembled WGS sequence"/>
</dbReference>
<dbReference type="Pfam" id="PF00404">
    <property type="entry name" value="Dockerin_1"/>
    <property type="match status" value="1"/>
</dbReference>
<organism evidence="4 5">
    <name type="scientific">Candidatus Roizmanbacteria bacterium RIFCSPHIGHO2_01_FULL_39_12b</name>
    <dbReference type="NCBI Taxonomy" id="1802030"/>
    <lineage>
        <taxon>Bacteria</taxon>
        <taxon>Candidatus Roizmaniibacteriota</taxon>
    </lineage>
</organism>
<comment type="caution">
    <text evidence="4">The sequence shown here is derived from an EMBL/GenBank/DDBJ whole genome shotgun (WGS) entry which is preliminary data.</text>
</comment>
<evidence type="ECO:0000313" key="5">
    <source>
        <dbReference type="Proteomes" id="UP000178372"/>
    </source>
</evidence>
<evidence type="ECO:0000259" key="3">
    <source>
        <dbReference type="PROSITE" id="PS51766"/>
    </source>
</evidence>
<feature type="domain" description="Dockerin" evidence="3">
    <location>
        <begin position="630"/>
        <end position="690"/>
    </location>
</feature>
<dbReference type="InterPro" id="IPR016134">
    <property type="entry name" value="Dockerin_dom"/>
</dbReference>
<proteinExistence type="predicted"/>
<feature type="signal peptide" evidence="2">
    <location>
        <begin position="1"/>
        <end position="24"/>
    </location>
</feature>
<protein>
    <recommendedName>
        <fullName evidence="3">Dockerin domain-containing protein</fullName>
    </recommendedName>
</protein>
<dbReference type="GO" id="GO:0004553">
    <property type="term" value="F:hydrolase activity, hydrolyzing O-glycosyl compounds"/>
    <property type="evidence" value="ECO:0007669"/>
    <property type="project" value="InterPro"/>
</dbReference>
<name>A0A1F7GAE9_9BACT</name>